<accession>G7YFL4</accession>
<protein>
    <recommendedName>
        <fullName evidence="1">Endonuclease/exonuclease/phosphatase domain-containing protein</fullName>
    </recommendedName>
</protein>
<dbReference type="EMBL" id="DF143195">
    <property type="protein sequence ID" value="GAA51747.1"/>
    <property type="molecule type" value="Genomic_DNA"/>
</dbReference>
<feature type="domain" description="Endonuclease/exonuclease/phosphatase" evidence="1">
    <location>
        <begin position="32"/>
        <end position="131"/>
    </location>
</feature>
<keyword evidence="3" id="KW-1185">Reference proteome</keyword>
<proteinExistence type="predicted"/>
<dbReference type="Pfam" id="PF14529">
    <property type="entry name" value="Exo_endo_phos_2"/>
    <property type="match status" value="1"/>
</dbReference>
<dbReference type="AlphaFoldDB" id="G7YFL4"/>
<evidence type="ECO:0000313" key="2">
    <source>
        <dbReference type="EMBL" id="GAA51747.1"/>
    </source>
</evidence>
<gene>
    <name evidence="2" type="ORF">CLF_106730</name>
</gene>
<name>G7YFL4_CLOSI</name>
<evidence type="ECO:0000313" key="3">
    <source>
        <dbReference type="Proteomes" id="UP000008909"/>
    </source>
</evidence>
<dbReference type="Gene3D" id="3.60.10.10">
    <property type="entry name" value="Endonuclease/exonuclease/phosphatase"/>
    <property type="match status" value="1"/>
</dbReference>
<reference evidence="2" key="1">
    <citation type="journal article" date="2011" name="Genome Biol.">
        <title>The draft genome of the carcinogenic human liver fluke Clonorchis sinensis.</title>
        <authorList>
            <person name="Wang X."/>
            <person name="Chen W."/>
            <person name="Huang Y."/>
            <person name="Sun J."/>
            <person name="Men J."/>
            <person name="Liu H."/>
            <person name="Luo F."/>
            <person name="Guo L."/>
            <person name="Lv X."/>
            <person name="Deng C."/>
            <person name="Zhou C."/>
            <person name="Fan Y."/>
            <person name="Li X."/>
            <person name="Huang L."/>
            <person name="Hu Y."/>
            <person name="Liang C."/>
            <person name="Hu X."/>
            <person name="Xu J."/>
            <person name="Yu X."/>
        </authorList>
    </citation>
    <scope>NUCLEOTIDE SEQUENCE [LARGE SCALE GENOMIC DNA]</scope>
    <source>
        <strain evidence="2">Henan</strain>
    </source>
</reference>
<dbReference type="Proteomes" id="UP000008909">
    <property type="component" value="Unassembled WGS sequence"/>
</dbReference>
<dbReference type="GO" id="GO:0003824">
    <property type="term" value="F:catalytic activity"/>
    <property type="evidence" value="ECO:0007669"/>
    <property type="project" value="InterPro"/>
</dbReference>
<dbReference type="InterPro" id="IPR036691">
    <property type="entry name" value="Endo/exonu/phosph_ase_sf"/>
</dbReference>
<dbReference type="InterPro" id="IPR005135">
    <property type="entry name" value="Endo/exonuclease/phosphatase"/>
</dbReference>
<sequence length="300" mass="34446">MVLSDTTPAPFCDALWTHVPLRGSDSPLLGVVYRCPSSPPEDGHFLIRTLGQLSSSYHFTHLLLVGDFNAPKDPWTELQRVRSSGLFAAALTGVVQQSAWTQQVVAPTRYRAGQQPSLLDLVITNERHFVDQLTTGDTEDELAFRKMRNRCKSEIRQWNIRKQATILDLTRKNRNVLFKYMRHRRRNKPSAFSLRDRNGEPTSDPIVVPEFYRDHYAGRTKDVILIECVQRAATKMVAGLKSMNYETRLAALVLSPLDCRRLRRDLVLTYAMFEQELSNRFFIVDPANTQRGHELSSKHY</sequence>
<reference key="2">
    <citation type="submission" date="2011-10" db="EMBL/GenBank/DDBJ databases">
        <title>The genome and transcriptome sequence of Clonorchis sinensis provide insights into the carcinogenic liver fluke.</title>
        <authorList>
            <person name="Wang X."/>
            <person name="Huang Y."/>
            <person name="Chen W."/>
            <person name="Liu H."/>
            <person name="Guo L."/>
            <person name="Chen Y."/>
            <person name="Luo F."/>
            <person name="Zhou W."/>
            <person name="Sun J."/>
            <person name="Mao Q."/>
            <person name="Liang P."/>
            <person name="Zhou C."/>
            <person name="Tian Y."/>
            <person name="Men J."/>
            <person name="Lv X."/>
            <person name="Huang L."/>
            <person name="Zhou J."/>
            <person name="Hu Y."/>
            <person name="Li R."/>
            <person name="Zhang F."/>
            <person name="Lei H."/>
            <person name="Li X."/>
            <person name="Hu X."/>
            <person name="Liang C."/>
            <person name="Xu J."/>
            <person name="Wu Z."/>
            <person name="Yu X."/>
        </authorList>
    </citation>
    <scope>NUCLEOTIDE SEQUENCE</scope>
    <source>
        <strain>Henan</strain>
    </source>
</reference>
<evidence type="ECO:0000259" key="1">
    <source>
        <dbReference type="Pfam" id="PF14529"/>
    </source>
</evidence>
<organism evidence="2 3">
    <name type="scientific">Clonorchis sinensis</name>
    <name type="common">Chinese liver fluke</name>
    <dbReference type="NCBI Taxonomy" id="79923"/>
    <lineage>
        <taxon>Eukaryota</taxon>
        <taxon>Metazoa</taxon>
        <taxon>Spiralia</taxon>
        <taxon>Lophotrochozoa</taxon>
        <taxon>Platyhelminthes</taxon>
        <taxon>Trematoda</taxon>
        <taxon>Digenea</taxon>
        <taxon>Opisthorchiida</taxon>
        <taxon>Opisthorchiata</taxon>
        <taxon>Opisthorchiidae</taxon>
        <taxon>Clonorchis</taxon>
    </lineage>
</organism>